<gene>
    <name evidence="3" type="ORF">BCR33DRAFT_718956</name>
</gene>
<comment type="caution">
    <text evidence="3">The sequence shown here is derived from an EMBL/GenBank/DDBJ whole genome shotgun (WGS) entry which is preliminary data.</text>
</comment>
<evidence type="ECO:0000313" key="4">
    <source>
        <dbReference type="Proteomes" id="UP000193642"/>
    </source>
</evidence>
<feature type="transmembrane region" description="Helical" evidence="2">
    <location>
        <begin position="26"/>
        <end position="46"/>
    </location>
</feature>
<accession>A0A1Y2C2V8</accession>
<proteinExistence type="predicted"/>
<dbReference type="OrthoDB" id="2134330at2759"/>
<evidence type="ECO:0000256" key="1">
    <source>
        <dbReference type="SAM" id="MobiDB-lite"/>
    </source>
</evidence>
<protein>
    <recommendedName>
        <fullName evidence="5">Cache domain-containing protein</fullName>
    </recommendedName>
</protein>
<sequence length="477" mass="53136">MAVQDRASVVSNNSVVEKLSNYRPRFFMLMSSLIAICTITVGVLGWQLTFNAAKRNIESLVSEIEDVVSNQIATYIQDEARTLMKICQMQAGMFTTNQWSLSTPERTNSTLKAMLVVLYAFSEHTFDIYYYTYPGGLNFGYYFSATGALQLWTQNNMTQYTFNCTPEGDPYGSPVMANNLISDGTVNMPGNNNTLQTVYVSAYHISVNRVTKEQVTFGADWTMAFLTKRLKQVLGTIPYPMFCAIVEPFTGYIVTLSSNASLLTDDQLSILTLNDVQDPFVQDFSSYLNATFKGQGLVDQLMAATSLVSVSPRFTSRSLNNANWQLQIQSALFMKSNYLFLTYLNVDAVEVEVSQVSTRTGYIMLGIILTFLLAGTLFAVTVSSQLNLVRKQIGMLKQLKFHEVLDKDSGVKGRSFIHELADLQQSFHEMVKVFASTIKTSQSLRGGQPTTNQTSEMSTTGKEQSAARHSVRKLPNA</sequence>
<keyword evidence="4" id="KW-1185">Reference proteome</keyword>
<dbReference type="AlphaFoldDB" id="A0A1Y2C2V8"/>
<evidence type="ECO:0000313" key="3">
    <source>
        <dbReference type="EMBL" id="ORY41341.1"/>
    </source>
</evidence>
<feature type="compositionally biased region" description="Polar residues" evidence="1">
    <location>
        <begin position="442"/>
        <end position="463"/>
    </location>
</feature>
<evidence type="ECO:0000256" key="2">
    <source>
        <dbReference type="SAM" id="Phobius"/>
    </source>
</evidence>
<reference evidence="3 4" key="1">
    <citation type="submission" date="2016-07" db="EMBL/GenBank/DDBJ databases">
        <title>Pervasive Adenine N6-methylation of Active Genes in Fungi.</title>
        <authorList>
            <consortium name="DOE Joint Genome Institute"/>
            <person name="Mondo S.J."/>
            <person name="Dannebaum R.O."/>
            <person name="Kuo R.C."/>
            <person name="Labutti K."/>
            <person name="Haridas S."/>
            <person name="Kuo A."/>
            <person name="Salamov A."/>
            <person name="Ahrendt S.R."/>
            <person name="Lipzen A."/>
            <person name="Sullivan W."/>
            <person name="Andreopoulos W.B."/>
            <person name="Clum A."/>
            <person name="Lindquist E."/>
            <person name="Daum C."/>
            <person name="Ramamoorthy G.K."/>
            <person name="Gryganskyi A."/>
            <person name="Culley D."/>
            <person name="Magnuson J.K."/>
            <person name="James T.Y."/>
            <person name="O'Malley M.A."/>
            <person name="Stajich J.E."/>
            <person name="Spatafora J.W."/>
            <person name="Visel A."/>
            <person name="Grigoriev I.V."/>
        </authorList>
    </citation>
    <scope>NUCLEOTIDE SEQUENCE [LARGE SCALE GENOMIC DNA]</scope>
    <source>
        <strain evidence="3 4">JEL800</strain>
    </source>
</reference>
<feature type="region of interest" description="Disordered" evidence="1">
    <location>
        <begin position="442"/>
        <end position="477"/>
    </location>
</feature>
<keyword evidence="2" id="KW-1133">Transmembrane helix</keyword>
<name>A0A1Y2C2V8_9FUNG</name>
<keyword evidence="2" id="KW-0812">Transmembrane</keyword>
<dbReference type="Proteomes" id="UP000193642">
    <property type="component" value="Unassembled WGS sequence"/>
</dbReference>
<dbReference type="EMBL" id="MCGO01000032">
    <property type="protein sequence ID" value="ORY41341.1"/>
    <property type="molecule type" value="Genomic_DNA"/>
</dbReference>
<keyword evidence="2" id="KW-0472">Membrane</keyword>
<evidence type="ECO:0008006" key="5">
    <source>
        <dbReference type="Google" id="ProtNLM"/>
    </source>
</evidence>
<organism evidence="3 4">
    <name type="scientific">Rhizoclosmatium globosum</name>
    <dbReference type="NCBI Taxonomy" id="329046"/>
    <lineage>
        <taxon>Eukaryota</taxon>
        <taxon>Fungi</taxon>
        <taxon>Fungi incertae sedis</taxon>
        <taxon>Chytridiomycota</taxon>
        <taxon>Chytridiomycota incertae sedis</taxon>
        <taxon>Chytridiomycetes</taxon>
        <taxon>Chytridiales</taxon>
        <taxon>Chytriomycetaceae</taxon>
        <taxon>Rhizoclosmatium</taxon>
    </lineage>
</organism>
<feature type="transmembrane region" description="Helical" evidence="2">
    <location>
        <begin position="362"/>
        <end position="382"/>
    </location>
</feature>